<gene>
    <name evidence="1" type="ORF">BDN72DRAFT_891754</name>
</gene>
<dbReference type="EMBL" id="ML208261">
    <property type="protein sequence ID" value="TFK75881.1"/>
    <property type="molecule type" value="Genomic_DNA"/>
</dbReference>
<organism evidence="1 2">
    <name type="scientific">Pluteus cervinus</name>
    <dbReference type="NCBI Taxonomy" id="181527"/>
    <lineage>
        <taxon>Eukaryota</taxon>
        <taxon>Fungi</taxon>
        <taxon>Dikarya</taxon>
        <taxon>Basidiomycota</taxon>
        <taxon>Agaricomycotina</taxon>
        <taxon>Agaricomycetes</taxon>
        <taxon>Agaricomycetidae</taxon>
        <taxon>Agaricales</taxon>
        <taxon>Pluteineae</taxon>
        <taxon>Pluteaceae</taxon>
        <taxon>Pluteus</taxon>
    </lineage>
</organism>
<evidence type="ECO:0000313" key="2">
    <source>
        <dbReference type="Proteomes" id="UP000308600"/>
    </source>
</evidence>
<evidence type="ECO:0000313" key="1">
    <source>
        <dbReference type="EMBL" id="TFK75881.1"/>
    </source>
</evidence>
<sequence>MYNPPSPNDLPPPAYSEQEFDQKTSLALQESTSTPQPTHNEEWQEWDESEYQKAAAALRENDGWTGSSYPYGASASSQSASSSSSAQHRPLPSNPTSPTSTSFSVPPTNKPRPSWYKEAGLGAAPNPIASSSPMQGVDEPSQSRPTSSSQALTQQPPMHHTIPDDDDDMSVPPPPFAVVDPGEVVMTYPSTQSNSPSPLTSPTLAAATPLPHRVPSPAYAVEAPRHQSQYIQPSPYQGQAYASQPTTPSQPAHFSPYQGQAYASQPTTPMQPTHFSLQQQQQPQPQTRPPMHLQPTYITPVRTSQPPAPQMSFNPSVAYSSQSTYRGPISSNATAFYNSAVSAQLGAAPSHPARTFVHHAPKPPPPPPLVGPYSGAYVGQMQYQNYTAPPQRMEAAQNVPFQYQQYAQQPSWPAASSPPPMRPQSIIAPSPQTYQTAQFSSQQDLDHFRAELARLEQRNASVAENTNNIQFF</sequence>
<keyword evidence="2" id="KW-1185">Reference proteome</keyword>
<name>A0ACD3BD67_9AGAR</name>
<dbReference type="Proteomes" id="UP000308600">
    <property type="component" value="Unassembled WGS sequence"/>
</dbReference>
<accession>A0ACD3BD67</accession>
<protein>
    <submittedName>
        <fullName evidence="1">Uncharacterized protein</fullName>
    </submittedName>
</protein>
<proteinExistence type="predicted"/>
<reference evidence="1 2" key="1">
    <citation type="journal article" date="2019" name="Nat. Ecol. Evol.">
        <title>Megaphylogeny resolves global patterns of mushroom evolution.</title>
        <authorList>
            <person name="Varga T."/>
            <person name="Krizsan K."/>
            <person name="Foldi C."/>
            <person name="Dima B."/>
            <person name="Sanchez-Garcia M."/>
            <person name="Sanchez-Ramirez S."/>
            <person name="Szollosi G.J."/>
            <person name="Szarkandi J.G."/>
            <person name="Papp V."/>
            <person name="Albert L."/>
            <person name="Andreopoulos W."/>
            <person name="Angelini C."/>
            <person name="Antonin V."/>
            <person name="Barry K.W."/>
            <person name="Bougher N.L."/>
            <person name="Buchanan P."/>
            <person name="Buyck B."/>
            <person name="Bense V."/>
            <person name="Catcheside P."/>
            <person name="Chovatia M."/>
            <person name="Cooper J."/>
            <person name="Damon W."/>
            <person name="Desjardin D."/>
            <person name="Finy P."/>
            <person name="Geml J."/>
            <person name="Haridas S."/>
            <person name="Hughes K."/>
            <person name="Justo A."/>
            <person name="Karasinski D."/>
            <person name="Kautmanova I."/>
            <person name="Kiss B."/>
            <person name="Kocsube S."/>
            <person name="Kotiranta H."/>
            <person name="LaButti K.M."/>
            <person name="Lechner B.E."/>
            <person name="Liimatainen K."/>
            <person name="Lipzen A."/>
            <person name="Lukacs Z."/>
            <person name="Mihaltcheva S."/>
            <person name="Morgado L.N."/>
            <person name="Niskanen T."/>
            <person name="Noordeloos M.E."/>
            <person name="Ohm R.A."/>
            <person name="Ortiz-Santana B."/>
            <person name="Ovrebo C."/>
            <person name="Racz N."/>
            <person name="Riley R."/>
            <person name="Savchenko A."/>
            <person name="Shiryaev A."/>
            <person name="Soop K."/>
            <person name="Spirin V."/>
            <person name="Szebenyi C."/>
            <person name="Tomsovsky M."/>
            <person name="Tulloss R.E."/>
            <person name="Uehling J."/>
            <person name="Grigoriev I.V."/>
            <person name="Vagvolgyi C."/>
            <person name="Papp T."/>
            <person name="Martin F.M."/>
            <person name="Miettinen O."/>
            <person name="Hibbett D.S."/>
            <person name="Nagy L.G."/>
        </authorList>
    </citation>
    <scope>NUCLEOTIDE SEQUENCE [LARGE SCALE GENOMIC DNA]</scope>
    <source>
        <strain evidence="1 2">NL-1719</strain>
    </source>
</reference>